<dbReference type="Proteomes" id="UP000663419">
    <property type="component" value="Chromosome 5"/>
</dbReference>
<reference evidence="1" key="1">
    <citation type="submission" date="2021-01" db="EMBL/GenBank/DDBJ databases">
        <title>Chromosome-level genome assembly of a human fungal pathogen reveals clustering of transcriptionally co-regulated genes.</title>
        <authorList>
            <person name="Voorhies M."/>
            <person name="Cohen S."/>
            <person name="Shea T.P."/>
            <person name="Petrus S."/>
            <person name="Munoz J.F."/>
            <person name="Poplawski S."/>
            <person name="Goldman W.E."/>
            <person name="Michael T."/>
            <person name="Cuomo C.A."/>
            <person name="Sil A."/>
            <person name="Beyhan S."/>
        </authorList>
    </citation>
    <scope>NUCLEOTIDE SEQUENCE</scope>
    <source>
        <strain evidence="1">H88</strain>
    </source>
</reference>
<dbReference type="AlphaFoldDB" id="A0A8A1LQA0"/>
<organism evidence="1 2">
    <name type="scientific">Ajellomyces capsulatus (strain H88)</name>
    <name type="common">Darling's disease fungus</name>
    <name type="synonym">Histoplasma capsulatum</name>
    <dbReference type="NCBI Taxonomy" id="544711"/>
    <lineage>
        <taxon>Eukaryota</taxon>
        <taxon>Fungi</taxon>
        <taxon>Dikarya</taxon>
        <taxon>Ascomycota</taxon>
        <taxon>Pezizomycotina</taxon>
        <taxon>Eurotiomycetes</taxon>
        <taxon>Eurotiomycetidae</taxon>
        <taxon>Onygenales</taxon>
        <taxon>Ajellomycetaceae</taxon>
        <taxon>Histoplasma</taxon>
    </lineage>
</organism>
<name>A0A8A1LQA0_AJEC8</name>
<sequence>MRDMDTVPPILVLVCNSWRGKGGELQVDFCLDFFFSFQGQGQSGCEAWAVDLLIVRESTIRPYQMGLLLSLLVPLSSTALPPPRR</sequence>
<protein>
    <submittedName>
        <fullName evidence="1">Uncharacterized protein</fullName>
    </submittedName>
</protein>
<dbReference type="VEuPathDB" id="FungiDB:I7I53_04333"/>
<gene>
    <name evidence="1" type="ORF">I7I53_04333</name>
</gene>
<evidence type="ECO:0000313" key="1">
    <source>
        <dbReference type="EMBL" id="QSS56186.1"/>
    </source>
</evidence>
<proteinExistence type="predicted"/>
<evidence type="ECO:0000313" key="2">
    <source>
        <dbReference type="Proteomes" id="UP000663419"/>
    </source>
</evidence>
<dbReference type="EMBL" id="CP069106">
    <property type="protein sequence ID" value="QSS56186.1"/>
    <property type="molecule type" value="Genomic_DNA"/>
</dbReference>
<accession>A0A8A1LQA0</accession>